<dbReference type="Gene3D" id="3.30.1600.10">
    <property type="entry name" value="SIR2/SIRT2 'Small Domain"/>
    <property type="match status" value="1"/>
</dbReference>
<dbReference type="PANTHER" id="PTHR11085:SF10">
    <property type="entry name" value="NAD-DEPENDENT PROTEIN DEACYLASE SIRTUIN-5, MITOCHONDRIAL-RELATED"/>
    <property type="match status" value="1"/>
</dbReference>
<dbReference type="SUPFAM" id="SSF52467">
    <property type="entry name" value="DHS-like NAD/FAD-binding domain"/>
    <property type="match status" value="1"/>
</dbReference>
<protein>
    <submittedName>
        <fullName evidence="4">Unannotated protein</fullName>
    </submittedName>
</protein>
<feature type="domain" description="Deacetylase sirtuin-type" evidence="3">
    <location>
        <begin position="1"/>
        <end position="278"/>
    </location>
</feature>
<dbReference type="InterPro" id="IPR050134">
    <property type="entry name" value="NAD-dep_sirtuin_deacylases"/>
</dbReference>
<dbReference type="InterPro" id="IPR026591">
    <property type="entry name" value="Sirtuin_cat_small_dom_sf"/>
</dbReference>
<dbReference type="PANTHER" id="PTHR11085">
    <property type="entry name" value="NAD-DEPENDENT PROTEIN DEACYLASE SIRTUIN-5, MITOCHONDRIAL-RELATED"/>
    <property type="match status" value="1"/>
</dbReference>
<organism evidence="4">
    <name type="scientific">freshwater metagenome</name>
    <dbReference type="NCBI Taxonomy" id="449393"/>
    <lineage>
        <taxon>unclassified sequences</taxon>
        <taxon>metagenomes</taxon>
        <taxon>ecological metagenomes</taxon>
    </lineage>
</organism>
<evidence type="ECO:0000259" key="3">
    <source>
        <dbReference type="PROSITE" id="PS50305"/>
    </source>
</evidence>
<reference evidence="4" key="1">
    <citation type="submission" date="2020-05" db="EMBL/GenBank/DDBJ databases">
        <authorList>
            <person name="Chiriac C."/>
            <person name="Salcher M."/>
            <person name="Ghai R."/>
            <person name="Kavagutti S V."/>
        </authorList>
    </citation>
    <scope>NUCLEOTIDE SEQUENCE</scope>
</reference>
<evidence type="ECO:0000313" key="4">
    <source>
        <dbReference type="EMBL" id="CAB4615398.1"/>
    </source>
</evidence>
<keyword evidence="2" id="KW-0520">NAD</keyword>
<evidence type="ECO:0000256" key="2">
    <source>
        <dbReference type="ARBA" id="ARBA00023027"/>
    </source>
</evidence>
<name>A0A6J6I3V7_9ZZZZ</name>
<dbReference type="InterPro" id="IPR029035">
    <property type="entry name" value="DHS-like_NAD/FAD-binding_dom"/>
</dbReference>
<dbReference type="PROSITE" id="PS50305">
    <property type="entry name" value="SIRTUIN"/>
    <property type="match status" value="1"/>
</dbReference>
<keyword evidence="1" id="KW-0808">Transferase</keyword>
<sequence>MPEREALSAAAMYGIDFAREKLAGLKLLALTGAGLSTDSGIPDYRGKGRVARHPMTFDDFVGSKESQVRYWARSYIGWNRIAQAEPNLGHKALATAESSGKIFQIITQNVDQLHQKAGSTKVIDLHGRLDQVRCLSCGNSFSRTDMDRLLAQLNPNVDRTGDFEFTPDGDAEVEASADFRIPDCHICQGVLKPDVVFFGESVPNLTVEKAMKALDEADALLVAGTSLTVNSGLRFARRAARSNKPIVIVNLGPTKADELASAKIDANTSLALERLLVD</sequence>
<gene>
    <name evidence="4" type="ORF">UFOPK1909_00156</name>
</gene>
<dbReference type="InterPro" id="IPR026590">
    <property type="entry name" value="Ssirtuin_cat_dom"/>
</dbReference>
<proteinExistence type="predicted"/>
<dbReference type="GO" id="GO:0070403">
    <property type="term" value="F:NAD+ binding"/>
    <property type="evidence" value="ECO:0007669"/>
    <property type="project" value="InterPro"/>
</dbReference>
<accession>A0A6J6I3V7</accession>
<dbReference type="Gene3D" id="3.40.50.1220">
    <property type="entry name" value="TPP-binding domain"/>
    <property type="match status" value="1"/>
</dbReference>
<dbReference type="InterPro" id="IPR003000">
    <property type="entry name" value="Sirtuin"/>
</dbReference>
<dbReference type="AlphaFoldDB" id="A0A6J6I3V7"/>
<dbReference type="Pfam" id="PF02146">
    <property type="entry name" value="SIR2"/>
    <property type="match status" value="1"/>
</dbReference>
<dbReference type="EMBL" id="CAEZVD010000004">
    <property type="protein sequence ID" value="CAB4615398.1"/>
    <property type="molecule type" value="Genomic_DNA"/>
</dbReference>
<dbReference type="NCBIfam" id="NF003738">
    <property type="entry name" value="PRK05333.1"/>
    <property type="match status" value="1"/>
</dbReference>
<dbReference type="GO" id="GO:0017136">
    <property type="term" value="F:histone deacetylase activity, NAD-dependent"/>
    <property type="evidence" value="ECO:0007669"/>
    <property type="project" value="TreeGrafter"/>
</dbReference>
<evidence type="ECO:0000256" key="1">
    <source>
        <dbReference type="ARBA" id="ARBA00022679"/>
    </source>
</evidence>